<keyword evidence="3" id="KW-1185">Reference proteome</keyword>
<organism evidence="2 3">
    <name type="scientific">Streptomyces hebeiensis</name>
    <dbReference type="NCBI Taxonomy" id="229486"/>
    <lineage>
        <taxon>Bacteria</taxon>
        <taxon>Bacillati</taxon>
        <taxon>Actinomycetota</taxon>
        <taxon>Actinomycetes</taxon>
        <taxon>Kitasatosporales</taxon>
        <taxon>Streptomycetaceae</taxon>
        <taxon>Streptomyces</taxon>
    </lineage>
</organism>
<evidence type="ECO:0000256" key="1">
    <source>
        <dbReference type="SAM" id="MobiDB-lite"/>
    </source>
</evidence>
<gene>
    <name evidence="2" type="ORF">GCM10009654_32950</name>
</gene>
<accession>A0ABN1UYN7</accession>
<dbReference type="EMBL" id="BAAAKV010000027">
    <property type="protein sequence ID" value="GAA1173097.1"/>
    <property type="molecule type" value="Genomic_DNA"/>
</dbReference>
<dbReference type="Proteomes" id="UP001501371">
    <property type="component" value="Unassembled WGS sequence"/>
</dbReference>
<feature type="region of interest" description="Disordered" evidence="1">
    <location>
        <begin position="1"/>
        <end position="66"/>
    </location>
</feature>
<protein>
    <submittedName>
        <fullName evidence="2">Uncharacterized protein</fullName>
    </submittedName>
</protein>
<comment type="caution">
    <text evidence="2">The sequence shown here is derived from an EMBL/GenBank/DDBJ whole genome shotgun (WGS) entry which is preliminary data.</text>
</comment>
<feature type="compositionally biased region" description="Gly residues" evidence="1">
    <location>
        <begin position="56"/>
        <end position="66"/>
    </location>
</feature>
<reference evidence="2 3" key="1">
    <citation type="journal article" date="2019" name="Int. J. Syst. Evol. Microbiol.">
        <title>The Global Catalogue of Microorganisms (GCM) 10K type strain sequencing project: providing services to taxonomists for standard genome sequencing and annotation.</title>
        <authorList>
            <consortium name="The Broad Institute Genomics Platform"/>
            <consortium name="The Broad Institute Genome Sequencing Center for Infectious Disease"/>
            <person name="Wu L."/>
            <person name="Ma J."/>
        </authorList>
    </citation>
    <scope>NUCLEOTIDE SEQUENCE [LARGE SCALE GENOMIC DNA]</scope>
    <source>
        <strain evidence="2 3">JCM 12696</strain>
    </source>
</reference>
<feature type="compositionally biased region" description="Basic and acidic residues" evidence="1">
    <location>
        <begin position="10"/>
        <end position="28"/>
    </location>
</feature>
<evidence type="ECO:0000313" key="3">
    <source>
        <dbReference type="Proteomes" id="UP001501371"/>
    </source>
</evidence>
<sequence length="66" mass="7218">MKWWNWHKKSGQEPGDRAPEGEHTDTPARHGRGRHAKRGTRFSPPRARPRGDDHSGGGFGSGGFGG</sequence>
<proteinExistence type="predicted"/>
<name>A0ABN1UYN7_9ACTN</name>
<feature type="compositionally biased region" description="Basic residues" evidence="1">
    <location>
        <begin position="29"/>
        <end position="40"/>
    </location>
</feature>
<evidence type="ECO:0000313" key="2">
    <source>
        <dbReference type="EMBL" id="GAA1173097.1"/>
    </source>
</evidence>